<protein>
    <submittedName>
        <fullName evidence="4">Cryptochrome_C domain-containing protein</fullName>
    </submittedName>
</protein>
<keyword evidence="3" id="KW-1185">Reference proteome</keyword>
<evidence type="ECO:0000256" key="1">
    <source>
        <dbReference type="SAM" id="MobiDB-lite"/>
    </source>
</evidence>
<reference evidence="2 3" key="2">
    <citation type="submission" date="2018-11" db="EMBL/GenBank/DDBJ databases">
        <authorList>
            <consortium name="Pathogen Informatics"/>
        </authorList>
    </citation>
    <scope>NUCLEOTIDE SEQUENCE [LARGE SCALE GENOMIC DNA]</scope>
</reference>
<dbReference type="OrthoDB" id="10415685at2759"/>
<sequence length="75" mass="8252">MLERLNSVGEDAWSRAADGTLSDSWKNGQTSYHVRSSISDQRQSTQSQQAHSVGPWQDPKMLNVLGQSSSQANSM</sequence>
<evidence type="ECO:0000313" key="3">
    <source>
        <dbReference type="Proteomes" id="UP000271098"/>
    </source>
</evidence>
<feature type="region of interest" description="Disordered" evidence="1">
    <location>
        <begin position="1"/>
        <end position="75"/>
    </location>
</feature>
<dbReference type="Proteomes" id="UP000271098">
    <property type="component" value="Unassembled WGS sequence"/>
</dbReference>
<dbReference type="WBParaSite" id="GPUH_0000454601-mRNA-1">
    <property type="protein sequence ID" value="GPUH_0000454601-mRNA-1"/>
    <property type="gene ID" value="GPUH_0000454601"/>
</dbReference>
<reference evidence="4" key="1">
    <citation type="submission" date="2016-06" db="UniProtKB">
        <authorList>
            <consortium name="WormBaseParasite"/>
        </authorList>
    </citation>
    <scope>IDENTIFICATION</scope>
</reference>
<dbReference type="EMBL" id="UYRT01008668">
    <property type="protein sequence ID" value="VDK45685.1"/>
    <property type="molecule type" value="Genomic_DNA"/>
</dbReference>
<feature type="compositionally biased region" description="Polar residues" evidence="1">
    <location>
        <begin position="21"/>
        <end position="51"/>
    </location>
</feature>
<proteinExistence type="predicted"/>
<evidence type="ECO:0000313" key="2">
    <source>
        <dbReference type="EMBL" id="VDK45685.1"/>
    </source>
</evidence>
<name>A0A183D748_9BILA</name>
<dbReference type="AlphaFoldDB" id="A0A183D748"/>
<feature type="compositionally biased region" description="Polar residues" evidence="1">
    <location>
        <begin position="65"/>
        <end position="75"/>
    </location>
</feature>
<gene>
    <name evidence="2" type="ORF">GPUH_LOCUS4538</name>
</gene>
<organism evidence="4">
    <name type="scientific">Gongylonema pulchrum</name>
    <dbReference type="NCBI Taxonomy" id="637853"/>
    <lineage>
        <taxon>Eukaryota</taxon>
        <taxon>Metazoa</taxon>
        <taxon>Ecdysozoa</taxon>
        <taxon>Nematoda</taxon>
        <taxon>Chromadorea</taxon>
        <taxon>Rhabditida</taxon>
        <taxon>Spirurina</taxon>
        <taxon>Spiruromorpha</taxon>
        <taxon>Spiruroidea</taxon>
        <taxon>Gongylonematidae</taxon>
        <taxon>Gongylonema</taxon>
    </lineage>
</organism>
<evidence type="ECO:0000313" key="4">
    <source>
        <dbReference type="WBParaSite" id="GPUH_0000454601-mRNA-1"/>
    </source>
</evidence>
<accession>A0A183D748</accession>